<dbReference type="PANTHER" id="PTHR31528">
    <property type="entry name" value="4-AMINO-5-HYDROXYMETHYL-2-METHYLPYRIMIDINE PHOSPHATE SYNTHASE THI11-RELATED"/>
    <property type="match status" value="1"/>
</dbReference>
<feature type="domain" description="PAC" evidence="17">
    <location>
        <begin position="439"/>
        <end position="491"/>
    </location>
</feature>
<dbReference type="SUPFAM" id="SSF55874">
    <property type="entry name" value="ATPase domain of HSP90 chaperone/DNA topoisomerase II/histidine kinase"/>
    <property type="match status" value="1"/>
</dbReference>
<evidence type="ECO:0000256" key="10">
    <source>
        <dbReference type="ARBA" id="ARBA00022977"/>
    </source>
</evidence>
<evidence type="ECO:0000256" key="7">
    <source>
        <dbReference type="ARBA" id="ARBA00022679"/>
    </source>
</evidence>
<dbReference type="Gene3D" id="3.40.190.10">
    <property type="entry name" value="Periplasmic binding protein-like II"/>
    <property type="match status" value="2"/>
</dbReference>
<keyword evidence="14" id="KW-0175">Coiled coil</keyword>
<comment type="function">
    <text evidence="2">Responsible for the formation of the pyrimidine heterocycle in the thiamine biosynthesis pathway. Catalyzes the formation of hydroxymethylpyrimidine phosphate (HMP-P) from histidine and pyridoxal phosphate (PLP). The protein uses PLP and the active site histidine to form HMP-P, generating an inactive enzyme. The enzyme can only undergo a single turnover, which suggests it is a suicide enzyme.</text>
</comment>
<evidence type="ECO:0000256" key="13">
    <source>
        <dbReference type="ARBA" id="ARBA00048179"/>
    </source>
</evidence>
<evidence type="ECO:0000259" key="16">
    <source>
        <dbReference type="PROSITE" id="PS50109"/>
    </source>
</evidence>
<dbReference type="InterPro" id="IPR003594">
    <property type="entry name" value="HATPase_dom"/>
</dbReference>
<evidence type="ECO:0000256" key="3">
    <source>
        <dbReference type="ARBA" id="ARBA00004948"/>
    </source>
</evidence>
<dbReference type="PROSITE" id="PS50113">
    <property type="entry name" value="PAC"/>
    <property type="match status" value="1"/>
</dbReference>
<comment type="pathway">
    <text evidence="3">Cofactor biosynthesis; thiamine diphosphate biosynthesis.</text>
</comment>
<dbReference type="SUPFAM" id="SSF55785">
    <property type="entry name" value="PYP-like sensor domain (PAS domain)"/>
    <property type="match status" value="1"/>
</dbReference>
<dbReference type="Gene3D" id="3.30.450.20">
    <property type="entry name" value="PAS domain"/>
    <property type="match status" value="1"/>
</dbReference>
<keyword evidence="15" id="KW-0812">Transmembrane</keyword>
<dbReference type="OrthoDB" id="9815602at2"/>
<feature type="transmembrane region" description="Helical" evidence="15">
    <location>
        <begin position="329"/>
        <end position="352"/>
    </location>
</feature>
<dbReference type="EMBL" id="FUYE01000002">
    <property type="protein sequence ID" value="SKA81600.1"/>
    <property type="molecule type" value="Genomic_DNA"/>
</dbReference>
<dbReference type="Pfam" id="PF08448">
    <property type="entry name" value="PAS_4"/>
    <property type="match status" value="1"/>
</dbReference>
<dbReference type="PANTHER" id="PTHR31528:SF1">
    <property type="entry name" value="4-AMINO-5-HYDROXYMETHYL-2-METHYLPYRIMIDINE PHOSPHATE SYNTHASE THI11-RELATED"/>
    <property type="match status" value="1"/>
</dbReference>
<evidence type="ECO:0000256" key="9">
    <source>
        <dbReference type="ARBA" id="ARBA00022898"/>
    </source>
</evidence>
<feature type="coiled-coil region" evidence="14">
    <location>
        <begin position="351"/>
        <end position="378"/>
    </location>
</feature>
<evidence type="ECO:0000256" key="8">
    <source>
        <dbReference type="ARBA" id="ARBA00022723"/>
    </source>
</evidence>
<dbReference type="Proteomes" id="UP000190774">
    <property type="component" value="Unassembled WGS sequence"/>
</dbReference>
<dbReference type="EC" id="2.7.13.3" evidence="6"/>
<evidence type="ECO:0000256" key="1">
    <source>
        <dbReference type="ARBA" id="ARBA00000085"/>
    </source>
</evidence>
<dbReference type="AlphaFoldDB" id="A0A1T4WW58"/>
<comment type="catalytic activity">
    <reaction evidence="13">
        <text>N(6)-(pyridoxal phosphate)-L-lysyl-[4-amino-5-hydroxymethyl-2-methylpyrimidine phosphate synthase] + L-histidyl-[4-amino-5-hydroxymethyl-2-methylpyrimidine phosphate synthase] + 2 Fe(3+) + 4 H2O = L-lysyl-[4-amino-5-hydroxymethyl-2-methylpyrimidine phosphate synthase] + (2S)-2-amino-5-hydroxy-4-oxopentanoyl-[4-amino-5-hydroxymethyl-2-methylpyrimidine phosphate synthase] + 4-amino-2-methyl-5-(phosphooxymethyl)pyrimidine + 3-oxopropanoate + 2 Fe(2+) + 2 H(+)</text>
        <dbReference type="Rhea" id="RHEA:65756"/>
        <dbReference type="Rhea" id="RHEA-COMP:16892"/>
        <dbReference type="Rhea" id="RHEA-COMP:16893"/>
        <dbReference type="Rhea" id="RHEA-COMP:16894"/>
        <dbReference type="Rhea" id="RHEA-COMP:16895"/>
        <dbReference type="ChEBI" id="CHEBI:15377"/>
        <dbReference type="ChEBI" id="CHEBI:15378"/>
        <dbReference type="ChEBI" id="CHEBI:29033"/>
        <dbReference type="ChEBI" id="CHEBI:29034"/>
        <dbReference type="ChEBI" id="CHEBI:29969"/>
        <dbReference type="ChEBI" id="CHEBI:29979"/>
        <dbReference type="ChEBI" id="CHEBI:33190"/>
        <dbReference type="ChEBI" id="CHEBI:58354"/>
        <dbReference type="ChEBI" id="CHEBI:143915"/>
        <dbReference type="ChEBI" id="CHEBI:157692"/>
    </reaction>
    <physiologicalReaction direction="left-to-right" evidence="13">
        <dbReference type="Rhea" id="RHEA:65757"/>
    </physiologicalReaction>
</comment>
<keyword evidence="9" id="KW-0663">Pyridoxal phosphate</keyword>
<comment type="catalytic activity">
    <reaction evidence="1">
        <text>ATP + protein L-histidine = ADP + protein N-phospho-L-histidine.</text>
        <dbReference type="EC" id="2.7.13.3"/>
    </reaction>
</comment>
<evidence type="ECO:0000256" key="5">
    <source>
        <dbReference type="ARBA" id="ARBA00011738"/>
    </source>
</evidence>
<evidence type="ECO:0000256" key="15">
    <source>
        <dbReference type="SAM" id="Phobius"/>
    </source>
</evidence>
<keyword evidence="19" id="KW-1185">Reference proteome</keyword>
<dbReference type="RefSeq" id="WP_078811989.1">
    <property type="nucleotide sequence ID" value="NZ_FUYE01000002.1"/>
</dbReference>
<accession>A0A1T4WW58</accession>
<evidence type="ECO:0000256" key="4">
    <source>
        <dbReference type="ARBA" id="ARBA00009406"/>
    </source>
</evidence>
<comment type="similarity">
    <text evidence="4">Belongs to the NMT1/THI5 family.</text>
</comment>
<evidence type="ECO:0000256" key="6">
    <source>
        <dbReference type="ARBA" id="ARBA00012438"/>
    </source>
</evidence>
<evidence type="ECO:0000313" key="18">
    <source>
        <dbReference type="EMBL" id="SKA81600.1"/>
    </source>
</evidence>
<evidence type="ECO:0000256" key="2">
    <source>
        <dbReference type="ARBA" id="ARBA00003469"/>
    </source>
</evidence>
<dbReference type="STRING" id="48467.SAMN02745166_00784"/>
<evidence type="ECO:0000256" key="12">
    <source>
        <dbReference type="ARBA" id="ARBA00033171"/>
    </source>
</evidence>
<dbReference type="Pfam" id="PF02518">
    <property type="entry name" value="HATPase_c"/>
    <property type="match status" value="1"/>
</dbReference>
<dbReference type="InterPro" id="IPR004358">
    <property type="entry name" value="Sig_transdc_His_kin-like_C"/>
</dbReference>
<dbReference type="PRINTS" id="PR00344">
    <property type="entry name" value="BCTRLSENSOR"/>
</dbReference>
<reference evidence="19" key="1">
    <citation type="submission" date="2017-02" db="EMBL/GenBank/DDBJ databases">
        <authorList>
            <person name="Varghese N."/>
            <person name="Submissions S."/>
        </authorList>
    </citation>
    <scope>NUCLEOTIDE SEQUENCE [LARGE SCALE GENOMIC DNA]</scope>
    <source>
        <strain evidence="19">ATCC 700200</strain>
    </source>
</reference>
<keyword evidence="11" id="KW-0408">Iron</keyword>
<dbReference type="InterPro" id="IPR015168">
    <property type="entry name" value="SsuA/THI5"/>
</dbReference>
<dbReference type="Gene3D" id="3.30.565.10">
    <property type="entry name" value="Histidine kinase-like ATPase, C-terminal domain"/>
    <property type="match status" value="1"/>
</dbReference>
<gene>
    <name evidence="18" type="ORF">SAMN02745166_00784</name>
</gene>
<keyword evidence="7" id="KW-0808">Transferase</keyword>
<dbReference type="GO" id="GO:0009228">
    <property type="term" value="P:thiamine biosynthetic process"/>
    <property type="evidence" value="ECO:0007669"/>
    <property type="project" value="UniProtKB-KW"/>
</dbReference>
<evidence type="ECO:0000313" key="19">
    <source>
        <dbReference type="Proteomes" id="UP000190774"/>
    </source>
</evidence>
<dbReference type="NCBIfam" id="TIGR00229">
    <property type="entry name" value="sensory_box"/>
    <property type="match status" value="1"/>
</dbReference>
<dbReference type="CDD" id="cd00130">
    <property type="entry name" value="PAS"/>
    <property type="match status" value="1"/>
</dbReference>
<dbReference type="InterPro" id="IPR013656">
    <property type="entry name" value="PAS_4"/>
</dbReference>
<organism evidence="18 19">
    <name type="scientific">Prosthecobacter debontii</name>
    <dbReference type="NCBI Taxonomy" id="48467"/>
    <lineage>
        <taxon>Bacteria</taxon>
        <taxon>Pseudomonadati</taxon>
        <taxon>Verrucomicrobiota</taxon>
        <taxon>Verrucomicrobiia</taxon>
        <taxon>Verrucomicrobiales</taxon>
        <taxon>Verrucomicrobiaceae</taxon>
        <taxon>Prosthecobacter</taxon>
    </lineage>
</organism>
<keyword evidence="15" id="KW-1133">Transmembrane helix</keyword>
<keyword evidence="15" id="KW-0472">Membrane</keyword>
<dbReference type="InterPro" id="IPR000014">
    <property type="entry name" value="PAS"/>
</dbReference>
<dbReference type="InterPro" id="IPR000700">
    <property type="entry name" value="PAS-assoc_C"/>
</dbReference>
<dbReference type="PROSITE" id="PS50109">
    <property type="entry name" value="HIS_KIN"/>
    <property type="match status" value="1"/>
</dbReference>
<keyword evidence="8" id="KW-0479">Metal-binding</keyword>
<evidence type="ECO:0000256" key="11">
    <source>
        <dbReference type="ARBA" id="ARBA00023004"/>
    </source>
</evidence>
<dbReference type="Pfam" id="PF09084">
    <property type="entry name" value="NMT1"/>
    <property type="match status" value="1"/>
</dbReference>
<sequence>MVPNFQLLRLHRHLFAGLALVLLFGPLTGVAQEHVVLQLKWKHAFQFAGFYAAVEKGFYKEAGLDVTLVEGGPETHFADELTKGRCQYAVALSSMLIHRQEGKPLVALAAILQHSPEVLLVPEKSGINTPHQMAGKTVAVSPEDTPALLAMFKNEGLAADAVKTIPYEFSPEKMLSGEIAGMGAYTINEPFQLRTVGIPYRLLQPRDYGVDFYGDCLYTTDQEIALHPARVRAFLDASLKGWHYAMSHREELVSIIKNRYDCPYSREALLFEADEMARLMFSELIEIGHMNEGRWRHIGDTYVRLGMLTPDYELEGFLYDRNPKTDLSWLLWTLGATVGSTLLLGGLLLILIRINKRIKNAERQARESQAMLQTIINTIPVGVVWKDRDSRILGCNQVFATYAGLGSPEQARGLTSETLPWVESEDGNDQVVEEGRKILLAEKTLTDKDGKTRHFYESKVPLKDEQNQTIGLLSVVEDITSLKTAEQHQTKLKDRLLQSQKYESLHRLANGVCHHSNNILQALTSYAELARMQSPPGQTRDFMDGVLRESQRVAALNRVLLTCTGHGLHQFEKTDIKRFIEESMPTLKCCLPGSHLLEWQHEGLDVNILADRESLRHLLINLLTNASEATEGAGTIHLHTGKTLCTSSDLQENHVEPAPAPGPYLYMDIIDTGRGMTPEVLQMVFDPFFSTKFTGRGLGMAATLGIVKSHHGTIKIQSEAGHGTTVRVLLPLLKEEAALKT</sequence>
<evidence type="ECO:0000256" key="14">
    <source>
        <dbReference type="SAM" id="Coils"/>
    </source>
</evidence>
<dbReference type="GO" id="GO:0046872">
    <property type="term" value="F:metal ion binding"/>
    <property type="evidence" value="ECO:0007669"/>
    <property type="project" value="UniProtKB-KW"/>
</dbReference>
<evidence type="ECO:0000259" key="17">
    <source>
        <dbReference type="PROSITE" id="PS50113"/>
    </source>
</evidence>
<proteinExistence type="inferred from homology"/>
<dbReference type="InterPro" id="IPR035965">
    <property type="entry name" value="PAS-like_dom_sf"/>
</dbReference>
<protein>
    <recommendedName>
        <fullName evidence="6">histidine kinase</fullName>
        <ecNumber evidence="6">2.7.13.3</ecNumber>
    </recommendedName>
    <alternativeName>
        <fullName evidence="12">Thiamine pyrimidine synthase</fullName>
    </alternativeName>
</protein>
<dbReference type="InterPro" id="IPR036890">
    <property type="entry name" value="HATPase_C_sf"/>
</dbReference>
<feature type="domain" description="Histidine kinase" evidence="16">
    <location>
        <begin position="511"/>
        <end position="734"/>
    </location>
</feature>
<dbReference type="InterPro" id="IPR027939">
    <property type="entry name" value="NMT1/THI5"/>
</dbReference>
<keyword evidence="10" id="KW-0784">Thiamine biosynthesis</keyword>
<dbReference type="SMART" id="SM00387">
    <property type="entry name" value="HATPase_c"/>
    <property type="match status" value="1"/>
</dbReference>
<dbReference type="SUPFAM" id="SSF53850">
    <property type="entry name" value="Periplasmic binding protein-like II"/>
    <property type="match status" value="1"/>
</dbReference>
<dbReference type="Gene3D" id="1.10.287.130">
    <property type="match status" value="1"/>
</dbReference>
<comment type="subunit">
    <text evidence="5">Homodimer.</text>
</comment>
<name>A0A1T4WW58_9BACT</name>
<dbReference type="InterPro" id="IPR005467">
    <property type="entry name" value="His_kinase_dom"/>
</dbReference>
<dbReference type="GO" id="GO:0004673">
    <property type="term" value="F:protein histidine kinase activity"/>
    <property type="evidence" value="ECO:0007669"/>
    <property type="project" value="UniProtKB-EC"/>
</dbReference>